<evidence type="ECO:0000313" key="1">
    <source>
        <dbReference type="EMBL" id="AYG85168.1"/>
    </source>
</evidence>
<dbReference type="Proteomes" id="UP000271554">
    <property type="component" value="Chromosome"/>
</dbReference>
<dbReference type="RefSeq" id="WP_162952714.1">
    <property type="nucleotide sequence ID" value="NZ_CP032698.1"/>
</dbReference>
<evidence type="ECO:0000313" key="2">
    <source>
        <dbReference type="Proteomes" id="UP000271554"/>
    </source>
</evidence>
<protein>
    <submittedName>
        <fullName evidence="1">Uncharacterized protein</fullName>
    </submittedName>
</protein>
<accession>A0A387HSL0</accession>
<reference evidence="1 2" key="1">
    <citation type="submission" date="2018-10" db="EMBL/GenBank/DDBJ databases">
        <title>Relationship between Morphology and Antimicrobial Activity in Streptomyces.</title>
        <authorList>
            <person name="Kang H.J."/>
            <person name="Kim S.B."/>
        </authorList>
    </citation>
    <scope>NUCLEOTIDE SEQUENCE [LARGE SCALE GENOMIC DNA]</scope>
    <source>
        <strain evidence="1 2">BH38</strain>
    </source>
</reference>
<gene>
    <name evidence="1" type="ORF">DWB77_07385</name>
</gene>
<dbReference type="EMBL" id="CP032698">
    <property type="protein sequence ID" value="AYG85168.1"/>
    <property type="molecule type" value="Genomic_DNA"/>
</dbReference>
<dbReference type="AlphaFoldDB" id="A0A387HSL0"/>
<name>A0A387HSL0_9ACTN</name>
<organism evidence="1 2">
    <name type="scientific">Streptomyces hundungensis</name>
    <dbReference type="NCBI Taxonomy" id="1077946"/>
    <lineage>
        <taxon>Bacteria</taxon>
        <taxon>Bacillati</taxon>
        <taxon>Actinomycetota</taxon>
        <taxon>Actinomycetes</taxon>
        <taxon>Kitasatosporales</taxon>
        <taxon>Streptomycetaceae</taxon>
        <taxon>Streptomyces</taxon>
    </lineage>
</organism>
<proteinExistence type="predicted"/>
<dbReference type="KEGG" id="shun:DWB77_07385"/>
<sequence length="68" mass="7415">MGVTQDRAMARLADPVLLGALLQPRARFLVERTHELEYERIDSVTALRTWSASCSRSTTSGSPTPGSP</sequence>
<keyword evidence="2" id="KW-1185">Reference proteome</keyword>